<dbReference type="Gene3D" id="1.10.357.10">
    <property type="entry name" value="Tetracycline Repressor, domain 2"/>
    <property type="match status" value="1"/>
</dbReference>
<comment type="caution">
    <text evidence="6">The sequence shown here is derived from an EMBL/GenBank/DDBJ whole genome shotgun (WGS) entry which is preliminary data.</text>
</comment>
<feature type="DNA-binding region" description="H-T-H motif" evidence="4">
    <location>
        <begin position="35"/>
        <end position="54"/>
    </location>
</feature>
<evidence type="ECO:0000256" key="3">
    <source>
        <dbReference type="ARBA" id="ARBA00023163"/>
    </source>
</evidence>
<dbReference type="SUPFAM" id="SSF48498">
    <property type="entry name" value="Tetracyclin repressor-like, C-terminal domain"/>
    <property type="match status" value="1"/>
</dbReference>
<dbReference type="InterPro" id="IPR050109">
    <property type="entry name" value="HTH-type_TetR-like_transc_reg"/>
</dbReference>
<dbReference type="RefSeq" id="WP_378056656.1">
    <property type="nucleotide sequence ID" value="NZ_JBHSIS010000006.1"/>
</dbReference>
<dbReference type="PROSITE" id="PS50977">
    <property type="entry name" value="HTH_TETR_2"/>
    <property type="match status" value="1"/>
</dbReference>
<evidence type="ECO:0000259" key="5">
    <source>
        <dbReference type="PROSITE" id="PS50977"/>
    </source>
</evidence>
<evidence type="ECO:0000256" key="4">
    <source>
        <dbReference type="PROSITE-ProRule" id="PRU00335"/>
    </source>
</evidence>
<keyword evidence="7" id="KW-1185">Reference proteome</keyword>
<proteinExistence type="predicted"/>
<dbReference type="EMBL" id="JBHSIS010000006">
    <property type="protein sequence ID" value="MFC4854728.1"/>
    <property type="molecule type" value="Genomic_DNA"/>
</dbReference>
<evidence type="ECO:0000256" key="2">
    <source>
        <dbReference type="ARBA" id="ARBA00023125"/>
    </source>
</evidence>
<evidence type="ECO:0000313" key="6">
    <source>
        <dbReference type="EMBL" id="MFC4854728.1"/>
    </source>
</evidence>
<dbReference type="InterPro" id="IPR036271">
    <property type="entry name" value="Tet_transcr_reg_TetR-rel_C_sf"/>
</dbReference>
<dbReference type="PRINTS" id="PR00455">
    <property type="entry name" value="HTHTETR"/>
</dbReference>
<evidence type="ECO:0000256" key="1">
    <source>
        <dbReference type="ARBA" id="ARBA00023015"/>
    </source>
</evidence>
<sequence length="209" mass="22379">MPGGSSRLRADARRNRDRILDAARQAFAARGLDVPMAAIARRAGVGVATLYRRFPTRESLITEVFADQLTQCLSLVDDALADPDPWRGFRTAIEKVCAMQVTDRGFSAAVLTAFPTAIDFDRAGTHAETAFADVVRRAQESGDLRADFVPADLALILRANAGVIADSPDAALAASRRLVAYLLQAFRADRATPLPPPAPLALRHAIGTG</sequence>
<dbReference type="Pfam" id="PF00440">
    <property type="entry name" value="TetR_N"/>
    <property type="match status" value="1"/>
</dbReference>
<organism evidence="6 7">
    <name type="scientific">Actinophytocola glycyrrhizae</name>
    <dbReference type="NCBI Taxonomy" id="2044873"/>
    <lineage>
        <taxon>Bacteria</taxon>
        <taxon>Bacillati</taxon>
        <taxon>Actinomycetota</taxon>
        <taxon>Actinomycetes</taxon>
        <taxon>Pseudonocardiales</taxon>
        <taxon>Pseudonocardiaceae</taxon>
    </lineage>
</organism>
<reference evidence="7" key="1">
    <citation type="journal article" date="2019" name="Int. J. Syst. Evol. Microbiol.">
        <title>The Global Catalogue of Microorganisms (GCM) 10K type strain sequencing project: providing services to taxonomists for standard genome sequencing and annotation.</title>
        <authorList>
            <consortium name="The Broad Institute Genomics Platform"/>
            <consortium name="The Broad Institute Genome Sequencing Center for Infectious Disease"/>
            <person name="Wu L."/>
            <person name="Ma J."/>
        </authorList>
    </citation>
    <scope>NUCLEOTIDE SEQUENCE [LARGE SCALE GENOMIC DNA]</scope>
    <source>
        <strain evidence="7">ZS-22-S1</strain>
    </source>
</reference>
<protein>
    <submittedName>
        <fullName evidence="6">TetR/AcrR family transcriptional regulator</fullName>
    </submittedName>
</protein>
<feature type="domain" description="HTH tetR-type" evidence="5">
    <location>
        <begin position="13"/>
        <end position="72"/>
    </location>
</feature>
<dbReference type="Proteomes" id="UP001595859">
    <property type="component" value="Unassembled WGS sequence"/>
</dbReference>
<dbReference type="InterPro" id="IPR009057">
    <property type="entry name" value="Homeodomain-like_sf"/>
</dbReference>
<dbReference type="PANTHER" id="PTHR30055:SF234">
    <property type="entry name" value="HTH-TYPE TRANSCRIPTIONAL REGULATOR BETI"/>
    <property type="match status" value="1"/>
</dbReference>
<evidence type="ECO:0000313" key="7">
    <source>
        <dbReference type="Proteomes" id="UP001595859"/>
    </source>
</evidence>
<keyword evidence="1" id="KW-0805">Transcription regulation</keyword>
<gene>
    <name evidence="6" type="ORF">ACFPCV_14565</name>
</gene>
<keyword evidence="3" id="KW-0804">Transcription</keyword>
<dbReference type="InterPro" id="IPR001647">
    <property type="entry name" value="HTH_TetR"/>
</dbReference>
<dbReference type="PANTHER" id="PTHR30055">
    <property type="entry name" value="HTH-TYPE TRANSCRIPTIONAL REGULATOR RUTR"/>
    <property type="match status" value="1"/>
</dbReference>
<name>A0ABV9S1C7_9PSEU</name>
<keyword evidence="2 4" id="KW-0238">DNA-binding</keyword>
<dbReference type="SUPFAM" id="SSF46689">
    <property type="entry name" value="Homeodomain-like"/>
    <property type="match status" value="1"/>
</dbReference>
<accession>A0ABV9S1C7</accession>